<reference evidence="2" key="1">
    <citation type="submission" date="2022-01" db="EMBL/GenBank/DDBJ databases">
        <authorList>
            <person name="King R."/>
        </authorList>
    </citation>
    <scope>NUCLEOTIDE SEQUENCE</scope>
</reference>
<proteinExistence type="predicted"/>
<dbReference type="OrthoDB" id="6782755at2759"/>
<sequence length="81" mass="9757">MRRRDKEREKEVFKKSKKVDLMPIKGIGVEMKDEIMEILKQLTLDVKDIKRKQIVYAEDLKELRAEKQKLKKENEAIRNKS</sequence>
<keyword evidence="1" id="KW-0175">Coiled coil</keyword>
<evidence type="ECO:0000256" key="1">
    <source>
        <dbReference type="SAM" id="Coils"/>
    </source>
</evidence>
<keyword evidence="3" id="KW-1185">Reference proteome</keyword>
<gene>
    <name evidence="2" type="ORF">DIABBA_LOCUS3689</name>
</gene>
<protein>
    <submittedName>
        <fullName evidence="2">Uncharacterized protein</fullName>
    </submittedName>
</protein>
<feature type="coiled-coil region" evidence="1">
    <location>
        <begin position="32"/>
        <end position="80"/>
    </location>
</feature>
<name>A0A9N9SR18_DIABA</name>
<dbReference type="Proteomes" id="UP001153709">
    <property type="component" value="Chromosome 2"/>
</dbReference>
<dbReference type="AlphaFoldDB" id="A0A9N9SR18"/>
<evidence type="ECO:0000313" key="3">
    <source>
        <dbReference type="Proteomes" id="UP001153709"/>
    </source>
</evidence>
<dbReference type="EMBL" id="OU898277">
    <property type="protein sequence ID" value="CAG9829935.1"/>
    <property type="molecule type" value="Genomic_DNA"/>
</dbReference>
<accession>A0A9N9SR18</accession>
<evidence type="ECO:0000313" key="2">
    <source>
        <dbReference type="EMBL" id="CAG9829935.1"/>
    </source>
</evidence>
<organism evidence="2 3">
    <name type="scientific">Diabrotica balteata</name>
    <name type="common">Banded cucumber beetle</name>
    <dbReference type="NCBI Taxonomy" id="107213"/>
    <lineage>
        <taxon>Eukaryota</taxon>
        <taxon>Metazoa</taxon>
        <taxon>Ecdysozoa</taxon>
        <taxon>Arthropoda</taxon>
        <taxon>Hexapoda</taxon>
        <taxon>Insecta</taxon>
        <taxon>Pterygota</taxon>
        <taxon>Neoptera</taxon>
        <taxon>Endopterygota</taxon>
        <taxon>Coleoptera</taxon>
        <taxon>Polyphaga</taxon>
        <taxon>Cucujiformia</taxon>
        <taxon>Chrysomeloidea</taxon>
        <taxon>Chrysomelidae</taxon>
        <taxon>Galerucinae</taxon>
        <taxon>Diabroticina</taxon>
        <taxon>Diabroticites</taxon>
        <taxon>Diabrotica</taxon>
    </lineage>
</organism>